<dbReference type="Pfam" id="PF02113">
    <property type="entry name" value="Peptidase_S13"/>
    <property type="match status" value="1"/>
</dbReference>
<dbReference type="PANTHER" id="PTHR30023">
    <property type="entry name" value="D-ALANYL-D-ALANINE CARBOXYPEPTIDASE"/>
    <property type="match status" value="1"/>
</dbReference>
<accession>A0A380S696</accession>
<dbReference type="Gene3D" id="3.50.80.20">
    <property type="entry name" value="D-Ala-D-Ala carboxypeptidase C, peptidase S13"/>
    <property type="match status" value="1"/>
</dbReference>
<dbReference type="SUPFAM" id="SSF54001">
    <property type="entry name" value="Cysteine proteinases"/>
    <property type="match status" value="1"/>
</dbReference>
<feature type="chain" id="PRO_5016582411" evidence="3">
    <location>
        <begin position="21"/>
        <end position="715"/>
    </location>
</feature>
<comment type="similarity">
    <text evidence="1">Belongs to the peptidase S13 family.</text>
</comment>
<dbReference type="EMBL" id="UHJL01000003">
    <property type="protein sequence ID" value="SUQ24752.1"/>
    <property type="molecule type" value="Genomic_DNA"/>
</dbReference>
<dbReference type="Gene3D" id="3.40.710.10">
    <property type="entry name" value="DD-peptidase/beta-lactamase superfamily"/>
    <property type="match status" value="1"/>
</dbReference>
<proteinExistence type="inferred from homology"/>
<sequence length="715" mass="80202">MNKLFKVASLLPFFVAPLFAHVNVASYKSYVDSLLPGSRFGMSLRSVKMGKEIGNVNGNEFFTPASTLKTLTTAAAIHFLPLDYEPKTEMTVFGDVNAKRHTLTGSLKIRGEGDPNISARYYDDPFYVLNNMADSIRAMGIDTIVGRIDLDTSYYTGPWKAENWRRNFYDSWYGAEIGPLGFNDNCVTVRFWPGYFRGDTAVVSLQPDVGYVKVVNNLKTVKGTKKKWVYGIDPDKSIITLGGTIGEDIDSASMVLPIRNPIGYFRAAFMYALKDRGVVFKEDATIASNTELKKFSYSAAPLLSILDEINQRSQNFHAETLLRNLGAQIAGEGSVEGGRKAERRFLQDMGIKQSDFDVWDGSGLSPENKVKPSTVTRLLAKMARHPKGAYYINSFASPGVGSGAKRMIDFEAPWLTRFKTGYIAEVHGLVGYIYTVDGDTLTAAMYLNGTNTNPDYKSKDVLDTLWMRLISYTNNNYKSLLQMKTLWLDAQGVSGLNKRLDYFSKRLIGTPYKLGPMGEGHLDTVEDKPLVYLDSVDCVTYLEHVVALAMAKSEKSLYRQLQRLRYKGGKVSYLNRKHYLLDDWIGEGKYAKVIPMENEVSVERTMPKKEFFANHKLKYAGKETPLKVRYMPLDKAIEMAKKTYKGAMKVLGVGIVGTSDKIDLTHTGFVIFNPGQKPILRHASSQKKQVVEVPLAEYLQTRKVPGVTFFKFIQH</sequence>
<dbReference type="InterPro" id="IPR012338">
    <property type="entry name" value="Beta-lactam/transpept-like"/>
</dbReference>
<evidence type="ECO:0000256" key="1">
    <source>
        <dbReference type="ARBA" id="ARBA00006096"/>
    </source>
</evidence>
<dbReference type="PANTHER" id="PTHR30023:SF0">
    <property type="entry name" value="PENICILLIN-SENSITIVE CARBOXYPEPTIDASE A"/>
    <property type="match status" value="1"/>
</dbReference>
<dbReference type="GO" id="GO:0000270">
    <property type="term" value="P:peptidoglycan metabolic process"/>
    <property type="evidence" value="ECO:0007669"/>
    <property type="project" value="TreeGrafter"/>
</dbReference>
<dbReference type="GO" id="GO:0004185">
    <property type="term" value="F:serine-type carboxypeptidase activity"/>
    <property type="evidence" value="ECO:0007669"/>
    <property type="project" value="InterPro"/>
</dbReference>
<evidence type="ECO:0000313" key="5">
    <source>
        <dbReference type="Proteomes" id="UP000255423"/>
    </source>
</evidence>
<reference evidence="4 5" key="1">
    <citation type="submission" date="2017-08" db="EMBL/GenBank/DDBJ databases">
        <authorList>
            <person name="de Groot N.N."/>
        </authorList>
    </citation>
    <scope>NUCLEOTIDE SEQUENCE [LARGE SCALE GENOMIC DNA]</scope>
    <source>
        <strain evidence="4 5">HM2</strain>
    </source>
</reference>
<gene>
    <name evidence="4" type="ORF">SAMN05661053_2166</name>
</gene>
<keyword evidence="3" id="KW-0732">Signal</keyword>
<dbReference type="NCBIfam" id="TIGR00666">
    <property type="entry name" value="PBP4"/>
    <property type="match status" value="1"/>
</dbReference>
<evidence type="ECO:0000313" key="4">
    <source>
        <dbReference type="EMBL" id="SUQ24752.1"/>
    </source>
</evidence>
<dbReference type="PRINTS" id="PR00922">
    <property type="entry name" value="DADACBPTASE3"/>
</dbReference>
<keyword evidence="4" id="KW-0645">Protease</keyword>
<dbReference type="SUPFAM" id="SSF56601">
    <property type="entry name" value="beta-lactamase/transpeptidase-like"/>
    <property type="match status" value="1"/>
</dbReference>
<dbReference type="Gene3D" id="2.30.260.10">
    <property type="entry name" value="putative xylanase like domain"/>
    <property type="match status" value="1"/>
</dbReference>
<dbReference type="GO" id="GO:0006508">
    <property type="term" value="P:proteolysis"/>
    <property type="evidence" value="ECO:0007669"/>
    <property type="project" value="InterPro"/>
</dbReference>
<protein>
    <submittedName>
        <fullName evidence="4">D-alanyl-D-alanine carboxypeptidase / D-alanyl-D-alanine-endopeptidase (Penicillin-binding protein 4)</fullName>
    </submittedName>
</protein>
<dbReference type="RefSeq" id="WP_109573159.1">
    <property type="nucleotide sequence ID" value="NZ_UHJL01000003.1"/>
</dbReference>
<keyword evidence="2" id="KW-0378">Hydrolase</keyword>
<evidence type="ECO:0000256" key="2">
    <source>
        <dbReference type="ARBA" id="ARBA00022801"/>
    </source>
</evidence>
<dbReference type="Gene3D" id="1.10.3670.10">
    <property type="entry name" value="Putative xylanase like domain"/>
    <property type="match status" value="1"/>
</dbReference>
<dbReference type="AlphaFoldDB" id="A0A380S696"/>
<dbReference type="Proteomes" id="UP000255423">
    <property type="component" value="Unassembled WGS sequence"/>
</dbReference>
<keyword evidence="4" id="KW-0121">Carboxypeptidase</keyword>
<feature type="signal peptide" evidence="3">
    <location>
        <begin position="1"/>
        <end position="20"/>
    </location>
</feature>
<name>A0A380S696_FIBSU</name>
<organism evidence="4 5">
    <name type="scientific">Fibrobacter succinogenes</name>
    <name type="common">Bacteroides succinogenes</name>
    <dbReference type="NCBI Taxonomy" id="833"/>
    <lineage>
        <taxon>Bacteria</taxon>
        <taxon>Pseudomonadati</taxon>
        <taxon>Fibrobacterota</taxon>
        <taxon>Fibrobacteria</taxon>
        <taxon>Fibrobacterales</taxon>
        <taxon>Fibrobacteraceae</taxon>
        <taxon>Fibrobacter</taxon>
    </lineage>
</organism>
<evidence type="ECO:0000256" key="3">
    <source>
        <dbReference type="SAM" id="SignalP"/>
    </source>
</evidence>
<dbReference type="Pfam" id="PF07313">
    <property type="entry name" value="AmiA-like"/>
    <property type="match status" value="1"/>
</dbReference>
<dbReference type="InterPro" id="IPR000667">
    <property type="entry name" value="Peptidase_S13"/>
</dbReference>
<dbReference type="InterPro" id="IPR010846">
    <property type="entry name" value="AmiA-like"/>
</dbReference>
<dbReference type="InterPro" id="IPR038765">
    <property type="entry name" value="Papain-like_cys_pep_sf"/>
</dbReference>